<organism evidence="2 3">
    <name type="scientific">Stephania yunnanensis</name>
    <dbReference type="NCBI Taxonomy" id="152371"/>
    <lineage>
        <taxon>Eukaryota</taxon>
        <taxon>Viridiplantae</taxon>
        <taxon>Streptophyta</taxon>
        <taxon>Embryophyta</taxon>
        <taxon>Tracheophyta</taxon>
        <taxon>Spermatophyta</taxon>
        <taxon>Magnoliopsida</taxon>
        <taxon>Ranunculales</taxon>
        <taxon>Menispermaceae</taxon>
        <taxon>Menispermoideae</taxon>
        <taxon>Cissampelideae</taxon>
        <taxon>Stephania</taxon>
    </lineage>
</organism>
<dbReference type="AlphaFoldDB" id="A0AAP0Q2D0"/>
<evidence type="ECO:0000313" key="2">
    <source>
        <dbReference type="EMBL" id="KAK9164620.1"/>
    </source>
</evidence>
<evidence type="ECO:0000256" key="1">
    <source>
        <dbReference type="SAM" id="MobiDB-lite"/>
    </source>
</evidence>
<protein>
    <submittedName>
        <fullName evidence="2">Uncharacterized protein</fullName>
    </submittedName>
</protein>
<dbReference type="Proteomes" id="UP001420932">
    <property type="component" value="Unassembled WGS sequence"/>
</dbReference>
<keyword evidence="3" id="KW-1185">Reference proteome</keyword>
<gene>
    <name evidence="2" type="ORF">Syun_005522</name>
</gene>
<evidence type="ECO:0000313" key="3">
    <source>
        <dbReference type="Proteomes" id="UP001420932"/>
    </source>
</evidence>
<feature type="region of interest" description="Disordered" evidence="1">
    <location>
        <begin position="1"/>
        <end position="21"/>
    </location>
</feature>
<comment type="caution">
    <text evidence="2">The sequence shown here is derived from an EMBL/GenBank/DDBJ whole genome shotgun (WGS) entry which is preliminary data.</text>
</comment>
<dbReference type="EMBL" id="JBBNAF010000002">
    <property type="protein sequence ID" value="KAK9164620.1"/>
    <property type="molecule type" value="Genomic_DNA"/>
</dbReference>
<proteinExistence type="predicted"/>
<sequence>MAALQLPLPLQWRNNKPSPPPPPLVAKCALSKQSLRLLSSVDAAAGDNSAGPGWSEVCGVDVESRCSRSALSSPLLRCPPPRLSCSSGNLCLLYLWSLRVVEFEE</sequence>
<name>A0AAP0Q2D0_9MAGN</name>
<reference evidence="2 3" key="1">
    <citation type="submission" date="2024-01" db="EMBL/GenBank/DDBJ databases">
        <title>Genome assemblies of Stephania.</title>
        <authorList>
            <person name="Yang L."/>
        </authorList>
    </citation>
    <scope>NUCLEOTIDE SEQUENCE [LARGE SCALE GENOMIC DNA]</scope>
    <source>
        <strain evidence="2">YNDBR</strain>
        <tissue evidence="2">Leaf</tissue>
    </source>
</reference>
<accession>A0AAP0Q2D0</accession>